<comment type="caution">
    <text evidence="1">The sequence shown here is derived from an EMBL/GenBank/DDBJ whole genome shotgun (WGS) entry which is preliminary data.</text>
</comment>
<gene>
    <name evidence="1" type="ORF">T12_3701</name>
</gene>
<evidence type="ECO:0000313" key="1">
    <source>
        <dbReference type="EMBL" id="KRY11395.1"/>
    </source>
</evidence>
<dbReference type="AlphaFoldDB" id="A0A0V0ZGH0"/>
<organism evidence="1 2">
    <name type="scientific">Trichinella patagoniensis</name>
    <dbReference type="NCBI Taxonomy" id="990121"/>
    <lineage>
        <taxon>Eukaryota</taxon>
        <taxon>Metazoa</taxon>
        <taxon>Ecdysozoa</taxon>
        <taxon>Nematoda</taxon>
        <taxon>Enoplea</taxon>
        <taxon>Dorylaimia</taxon>
        <taxon>Trichinellida</taxon>
        <taxon>Trichinellidae</taxon>
        <taxon>Trichinella</taxon>
    </lineage>
</organism>
<reference evidence="1 2" key="1">
    <citation type="submission" date="2015-01" db="EMBL/GenBank/DDBJ databases">
        <title>Evolution of Trichinella species and genotypes.</title>
        <authorList>
            <person name="Korhonen P.K."/>
            <person name="Edoardo P."/>
            <person name="Giuseppe L.R."/>
            <person name="Gasser R.B."/>
        </authorList>
    </citation>
    <scope>NUCLEOTIDE SEQUENCE [LARGE SCALE GENOMIC DNA]</scope>
    <source>
        <strain evidence="1">ISS2496</strain>
    </source>
</reference>
<proteinExistence type="predicted"/>
<dbReference type="Proteomes" id="UP000054783">
    <property type="component" value="Unassembled WGS sequence"/>
</dbReference>
<accession>A0A0V0ZGH0</accession>
<sequence>MSMTGGPKNLLRPEMTATHTHTAVLFCFQYLSGVGNECGNVAGSFMKPINHSRSISFGRLSQI</sequence>
<dbReference type="EMBL" id="JYDQ01000196">
    <property type="protein sequence ID" value="KRY11395.1"/>
    <property type="molecule type" value="Genomic_DNA"/>
</dbReference>
<protein>
    <submittedName>
        <fullName evidence="1">Uncharacterized protein</fullName>
    </submittedName>
</protein>
<evidence type="ECO:0000313" key="2">
    <source>
        <dbReference type="Proteomes" id="UP000054783"/>
    </source>
</evidence>
<keyword evidence="2" id="KW-1185">Reference proteome</keyword>
<name>A0A0V0ZGH0_9BILA</name>